<dbReference type="PROSITE" id="PS51746">
    <property type="entry name" value="PPM_2"/>
    <property type="match status" value="1"/>
</dbReference>
<evidence type="ECO:0000256" key="1">
    <source>
        <dbReference type="ARBA" id="ARBA00022723"/>
    </source>
</evidence>
<dbReference type="FunFam" id="3.60.40.10:FF:000060">
    <property type="entry name" value="Protein phosphatase 2c"/>
    <property type="match status" value="1"/>
</dbReference>
<dbReference type="SMART" id="SM00332">
    <property type="entry name" value="PP2Cc"/>
    <property type="match status" value="1"/>
</dbReference>
<dbReference type="SUPFAM" id="SSF81606">
    <property type="entry name" value="PP2C-like"/>
    <property type="match status" value="1"/>
</dbReference>
<dbReference type="Gene3D" id="3.60.40.10">
    <property type="entry name" value="PPM-type phosphatase domain"/>
    <property type="match status" value="1"/>
</dbReference>
<dbReference type="PROSITE" id="PS51304">
    <property type="entry name" value="GALECTIN"/>
    <property type="match status" value="1"/>
</dbReference>
<dbReference type="InterPro" id="IPR013320">
    <property type="entry name" value="ConA-like_dom_sf"/>
</dbReference>
<dbReference type="Gene3D" id="2.60.120.200">
    <property type="match status" value="1"/>
</dbReference>
<dbReference type="Pfam" id="PF00481">
    <property type="entry name" value="PP2C"/>
    <property type="match status" value="1"/>
</dbReference>
<dbReference type="PROSITE" id="PS01032">
    <property type="entry name" value="PPM_1"/>
    <property type="match status" value="1"/>
</dbReference>
<evidence type="ECO:0000256" key="2">
    <source>
        <dbReference type="ARBA" id="ARBA00022734"/>
    </source>
</evidence>
<feature type="compositionally biased region" description="Polar residues" evidence="6">
    <location>
        <begin position="708"/>
        <end position="728"/>
    </location>
</feature>
<keyword evidence="1" id="KW-0479">Metal-binding</keyword>
<organism evidence="9 10">
    <name type="scientific">Caenorhabditis tropicalis</name>
    <dbReference type="NCBI Taxonomy" id="1561998"/>
    <lineage>
        <taxon>Eukaryota</taxon>
        <taxon>Metazoa</taxon>
        <taxon>Ecdysozoa</taxon>
        <taxon>Nematoda</taxon>
        <taxon>Chromadorea</taxon>
        <taxon>Rhabditida</taxon>
        <taxon>Rhabditina</taxon>
        <taxon>Rhabditomorpha</taxon>
        <taxon>Rhabditoidea</taxon>
        <taxon>Rhabditidae</taxon>
        <taxon>Peloderinae</taxon>
        <taxon>Caenorhabditis</taxon>
    </lineage>
</organism>
<dbReference type="eggNOG" id="KOG0698">
    <property type="taxonomic scope" value="Eukaryota"/>
</dbReference>
<dbReference type="InterPro" id="IPR001079">
    <property type="entry name" value="Galectin_CRD"/>
</dbReference>
<evidence type="ECO:0000313" key="10">
    <source>
        <dbReference type="WBParaSite" id="Csp11.Scaffold614.g5976.t2"/>
    </source>
</evidence>
<comment type="similarity">
    <text evidence="5">Belongs to the PP2C family.</text>
</comment>
<evidence type="ECO:0000256" key="5">
    <source>
        <dbReference type="RuleBase" id="RU003465"/>
    </source>
</evidence>
<dbReference type="SMART" id="SM00908">
    <property type="entry name" value="Gal-bind_lectin"/>
    <property type="match status" value="1"/>
</dbReference>
<keyword evidence="2" id="KW-0430">Lectin</keyword>
<dbReference type="SMART" id="SM00276">
    <property type="entry name" value="GLECT"/>
    <property type="match status" value="1"/>
</dbReference>
<evidence type="ECO:0000256" key="3">
    <source>
        <dbReference type="ARBA" id="ARBA00022801"/>
    </source>
</evidence>
<reference evidence="10" key="1">
    <citation type="submission" date="2016-11" db="UniProtKB">
        <authorList>
            <consortium name="WormBaseParasite"/>
        </authorList>
    </citation>
    <scope>IDENTIFICATION</scope>
</reference>
<dbReference type="InterPro" id="IPR015655">
    <property type="entry name" value="PP2C"/>
</dbReference>
<dbReference type="Pfam" id="PF00337">
    <property type="entry name" value="Gal-bind_lectin"/>
    <property type="match status" value="1"/>
</dbReference>
<dbReference type="CDD" id="cd00143">
    <property type="entry name" value="PP2Cc"/>
    <property type="match status" value="1"/>
</dbReference>
<dbReference type="Proteomes" id="UP000095282">
    <property type="component" value="Unplaced"/>
</dbReference>
<proteinExistence type="inferred from homology"/>
<feature type="compositionally biased region" description="Acidic residues" evidence="6">
    <location>
        <begin position="449"/>
        <end position="463"/>
    </location>
</feature>
<dbReference type="WBParaSite" id="Csp11.Scaffold614.g5976.t2">
    <property type="protein sequence ID" value="Csp11.Scaffold614.g5976.t2"/>
    <property type="gene ID" value="Csp11.Scaffold614.g5976"/>
</dbReference>
<dbReference type="GO" id="GO:0004722">
    <property type="term" value="F:protein serine/threonine phosphatase activity"/>
    <property type="evidence" value="ECO:0007669"/>
    <property type="project" value="InterPro"/>
</dbReference>
<evidence type="ECO:0000256" key="4">
    <source>
        <dbReference type="ARBA" id="ARBA00022912"/>
    </source>
</evidence>
<evidence type="ECO:0000259" key="8">
    <source>
        <dbReference type="PROSITE" id="PS51746"/>
    </source>
</evidence>
<keyword evidence="9" id="KW-1185">Reference proteome</keyword>
<feature type="region of interest" description="Disordered" evidence="6">
    <location>
        <begin position="707"/>
        <end position="757"/>
    </location>
</feature>
<dbReference type="InterPro" id="IPR036457">
    <property type="entry name" value="PPM-type-like_dom_sf"/>
</dbReference>
<evidence type="ECO:0000259" key="7">
    <source>
        <dbReference type="PROSITE" id="PS51304"/>
    </source>
</evidence>
<name>A0A1I7THH0_9PELO</name>
<feature type="compositionally biased region" description="Pro residues" evidence="6">
    <location>
        <begin position="730"/>
        <end position="750"/>
    </location>
</feature>
<dbReference type="InterPro" id="IPR000222">
    <property type="entry name" value="PP2C_BS"/>
</dbReference>
<feature type="domain" description="Galectin" evidence="7">
    <location>
        <begin position="487"/>
        <end position="615"/>
    </location>
</feature>
<feature type="domain" description="PPM-type phosphatase" evidence="8">
    <location>
        <begin position="20"/>
        <end position="324"/>
    </location>
</feature>
<dbReference type="SUPFAM" id="SSF49899">
    <property type="entry name" value="Concanavalin A-like lectins/glucanases"/>
    <property type="match status" value="1"/>
</dbReference>
<evidence type="ECO:0000256" key="6">
    <source>
        <dbReference type="SAM" id="MobiDB-lite"/>
    </source>
</evidence>
<dbReference type="PANTHER" id="PTHR47992">
    <property type="entry name" value="PROTEIN PHOSPHATASE"/>
    <property type="match status" value="1"/>
</dbReference>
<protein>
    <submittedName>
        <fullName evidence="10">Translation initiation factor IF-2</fullName>
    </submittedName>
</protein>
<keyword evidence="3 5" id="KW-0378">Hydrolase</keyword>
<accession>A0A1I7THH0</accession>
<evidence type="ECO:0000313" key="9">
    <source>
        <dbReference type="Proteomes" id="UP000095282"/>
    </source>
</evidence>
<dbReference type="AlphaFoldDB" id="A0A1I7THH0"/>
<keyword evidence="4 5" id="KW-0904">Protein phosphatase</keyword>
<dbReference type="InterPro" id="IPR001932">
    <property type="entry name" value="PPM-type_phosphatase-like_dom"/>
</dbReference>
<dbReference type="GO" id="GO:0046872">
    <property type="term" value="F:metal ion binding"/>
    <property type="evidence" value="ECO:0007669"/>
    <property type="project" value="UniProtKB-KW"/>
</dbReference>
<dbReference type="STRING" id="1561998.A0A1I7THH0"/>
<feature type="region of interest" description="Disordered" evidence="6">
    <location>
        <begin position="421"/>
        <end position="469"/>
    </location>
</feature>
<feature type="region of interest" description="Disordered" evidence="6">
    <location>
        <begin position="777"/>
        <end position="800"/>
    </location>
</feature>
<dbReference type="GO" id="GO:0030246">
    <property type="term" value="F:carbohydrate binding"/>
    <property type="evidence" value="ECO:0007669"/>
    <property type="project" value="UniProtKB-KW"/>
</dbReference>
<sequence>MVQTGEPSARAPLVFGENMRITVAANQGGRRYMEDRCVVHTERIDNGTLQWTFVGVFDGHGGEHASEFVRRHLLMNITKNRKFESDDDEDILEAIRQGFLMTHEQMRHVYEEWPYTASGFPSTAGTTVSCVFIRNGKLYTGHVGDSAIYLGTVSNGELHSSALTVDHKPESAHEQLRIARAGGETAVKSGVTRVIWKREARINQLTKDRPDPPIMDSIPFLSVARSLGDLWSFNEKTNMFVVSPEPDLGVHTLTGNDFCLVLASDGMTNVLTGDQAISIVFREEELVEINEEINRNHSRCVLRTALQKWRTLRADNITVATVIFDIDPLSYTENEMLMKVDGYVNASQVLTNHPDAMLKISKTDNVLLATQRTPIMYTGSRDENYCRVAYRGPGFRTHEEEMLSERKHLMKNLTQSPIAIASGSADSKRGPPLPKENLLPASRPSREEYDGDDDEEEEEEEDEVVRREDDAEIEVNLSLQLIDSMPFRRDIPSGCPVGTTIELSGKPYEDLKKSIFLVLTANNNDIALRVEWFLGQPAKLKIDCTVSQKTSTAIENLIVCPFEQKAELKIVTLQHSFQIFFNKSKVADFVHRVDPTLIKQIQIHGPLITEEVVITPATAAPLPSYEQATSPPVDQLMANMSLGNQKVPVETDILPPPPPNVLQASAPVLPAGTLNTSGTTGTTSSSFYFTGGSQGFSNHPYPLPGLIDTSTHASQQNTVGQLPPQTSIPSAPPMAAPTVAPPPQQAPPPAMSSHYATTPVTVPNTYTPAPTPSLPYTVTYPQSGAPTPAMPQPIYQNQLPPGYNPYGGQHTVTQQQPYPMPVPAAMPVASQALQPAVQYPQTYMYPQAQPMVQPYPVYQQYPMGYGYQPEVIYYDGGHHHHHRHHFFGHHHHHCD</sequence>